<dbReference type="Proteomes" id="UP000052991">
    <property type="component" value="Unassembled WGS sequence"/>
</dbReference>
<organism evidence="2 4">
    <name type="scientific">Lactococcus lactis subsp. lactis</name>
    <name type="common">Streptococcus lactis</name>
    <dbReference type="NCBI Taxonomy" id="1360"/>
    <lineage>
        <taxon>Bacteria</taxon>
        <taxon>Bacillati</taxon>
        <taxon>Bacillota</taxon>
        <taxon>Bacilli</taxon>
        <taxon>Lactobacillales</taxon>
        <taxon>Streptococcaceae</taxon>
        <taxon>Lactococcus</taxon>
    </lineage>
</organism>
<dbReference type="AlphaFoldDB" id="A0A0V8EJJ3"/>
<proteinExistence type="predicted"/>
<gene>
    <name evidence="3" type="ORF">LL223_03265</name>
    <name evidence="1" type="ORF">LL229_1738</name>
    <name evidence="2" type="ORF">N42_1276</name>
</gene>
<dbReference type="RefSeq" id="WP_023164646.1">
    <property type="nucleotide sequence ID" value="NZ_BJMA01000029.1"/>
</dbReference>
<evidence type="ECO:0000313" key="3">
    <source>
        <dbReference type="EMBL" id="WNO28788.1"/>
    </source>
</evidence>
<accession>A0A0V8EJJ3</accession>
<dbReference type="EMBL" id="LKLW01000077">
    <property type="protein sequence ID" value="KSU27097.1"/>
    <property type="molecule type" value="Genomic_DNA"/>
</dbReference>
<dbReference type="EMBL" id="CP090823">
    <property type="protein sequence ID" value="ARD96619.1"/>
    <property type="molecule type" value="Genomic_DNA"/>
</dbReference>
<reference evidence="2" key="2">
    <citation type="journal article" date="2017" name="Genome Announc.">
        <title>Draft Genome Sequences of 24 Lactococcus lactis Strains.</title>
        <authorList>
            <person name="Backus L."/>
            <person name="Wels M."/>
            <person name="Boekhorst J."/>
            <person name="Dijkstra A.R."/>
            <person name="Beerthuyzen M."/>
            <person name="Kelly W.J."/>
            <person name="Siezen R.J."/>
            <person name="van Hijum S.A."/>
            <person name="Bachmann H."/>
        </authorList>
    </citation>
    <scope>NUCLEOTIDE SEQUENCE</scope>
    <source>
        <strain evidence="2">N42</strain>
    </source>
</reference>
<reference evidence="3" key="3">
    <citation type="journal article" date="2020" name="Mol. Microbiol.">
        <title>The CWPS Rubik's cube: Linking diversity of cell wall polysaccharide structures with the encoded biosynthetic machinery of selected Lactococcus lactis strains.</title>
        <authorList>
            <person name="Mahony J."/>
            <person name="Frantzen C."/>
            <person name="Vinogradov E."/>
            <person name="Sadovskaya I."/>
            <person name="Theodorou I."/>
            <person name="Kelleher P."/>
            <person name="Chapot-Chartier M.P."/>
            <person name="Cambillau C."/>
            <person name="Holo H."/>
            <person name="van Sinderen D."/>
        </authorList>
    </citation>
    <scope>NUCLEOTIDE SEQUENCE</scope>
    <source>
        <strain evidence="3">223</strain>
    </source>
</reference>
<sequence length="40" mass="4759">MIFRIVDPDTGEILDREFLVEKEAIRNFKIKAKRLNAVIR</sequence>
<evidence type="ECO:0000313" key="2">
    <source>
        <dbReference type="EMBL" id="KSU27097.1"/>
    </source>
</evidence>
<dbReference type="Proteomes" id="UP000663169">
    <property type="component" value="Chromosome"/>
</dbReference>
<protein>
    <submittedName>
        <fullName evidence="2">Phage protein</fullName>
    </submittedName>
</protein>
<dbReference type="EMBL" id="CP031926">
    <property type="protein sequence ID" value="WNO28788.1"/>
    <property type="molecule type" value="Genomic_DNA"/>
</dbReference>
<dbReference type="PATRIC" id="fig|1360.115.peg.1075"/>
<reference evidence="4" key="1">
    <citation type="submission" date="2015-10" db="EMBL/GenBank/DDBJ databases">
        <title>Draft Genome Sequences of 11 Lactococcus lactis subspecies cremoris strains.</title>
        <authorList>
            <person name="Wels M."/>
            <person name="Backus L."/>
            <person name="Boekhorst J."/>
            <person name="Dijkstra A."/>
            <person name="Beerthuizen M."/>
            <person name="Kelly W."/>
            <person name="Siezen R."/>
            <person name="Bachmann H."/>
            <person name="Van Hijum S."/>
        </authorList>
    </citation>
    <scope>NUCLEOTIDE SEQUENCE [LARGE SCALE GENOMIC DNA]</scope>
    <source>
        <strain evidence="4">N42</strain>
    </source>
</reference>
<evidence type="ECO:0000313" key="1">
    <source>
        <dbReference type="EMBL" id="ARD96619.1"/>
    </source>
</evidence>
<dbReference type="Proteomes" id="UP001055586">
    <property type="component" value="Chromosome"/>
</dbReference>
<name>A0A0V8EJJ3_LACLL</name>
<reference evidence="3" key="4">
    <citation type="submission" date="2023-04" db="EMBL/GenBank/DDBJ databases">
        <authorList>
            <person name="McDonnell B."/>
        </authorList>
    </citation>
    <scope>NUCLEOTIDE SEQUENCE</scope>
    <source>
        <strain evidence="3">223</strain>
    </source>
</reference>
<reference evidence="1" key="5">
    <citation type="submission" date="2023-09" db="EMBL/GenBank/DDBJ databases">
        <title>Complete Genomes and Methylome analysis of Lactococcus lactis subs lactis strains.</title>
        <authorList>
            <person name="Fomenkov A."/>
            <person name="McDonnell B."/>
            <person name="Sun L."/>
            <person name="Van Sinderen D."/>
            <person name="Roberts R.J."/>
        </authorList>
    </citation>
    <scope>NUCLEOTIDE SEQUENCE</scope>
    <source>
        <strain evidence="1">229</strain>
    </source>
</reference>
<evidence type="ECO:0000313" key="4">
    <source>
        <dbReference type="Proteomes" id="UP000052991"/>
    </source>
</evidence>